<proteinExistence type="predicted"/>
<dbReference type="HOGENOM" id="CLU_3118324_0_0_3"/>
<keyword evidence="2" id="KW-1185">Reference proteome</keyword>
<dbReference type="EMBL" id="CP003587">
    <property type="protein sequence ID" value="AGY56284.1"/>
    <property type="molecule type" value="Genomic_DNA"/>
</dbReference>
<evidence type="ECO:0000313" key="2">
    <source>
        <dbReference type="Proteomes" id="UP000017396"/>
    </source>
</evidence>
<reference evidence="1 2" key="1">
    <citation type="journal article" date="2013" name="PLoS ONE">
        <title>Cultivation and Complete Genome Sequencing of Gloeobacter kilaueensis sp. nov., from a Lava Cave in Kilauea Caldera, Hawai'i.</title>
        <authorList>
            <person name="Saw J.H."/>
            <person name="Schatz M."/>
            <person name="Brown M.V."/>
            <person name="Kunkel D.D."/>
            <person name="Foster J.S."/>
            <person name="Shick H."/>
            <person name="Christensen S."/>
            <person name="Hou S."/>
            <person name="Wan X."/>
            <person name="Donachie S.P."/>
        </authorList>
    </citation>
    <scope>NUCLEOTIDE SEQUENCE [LARGE SCALE GENOMIC DNA]</scope>
    <source>
        <strain evidence="2">JS</strain>
    </source>
</reference>
<dbReference type="Gene3D" id="1.20.5.4570">
    <property type="match status" value="1"/>
</dbReference>
<evidence type="ECO:0000313" key="1">
    <source>
        <dbReference type="EMBL" id="AGY56284.1"/>
    </source>
</evidence>
<dbReference type="RefSeq" id="WP_023171269.1">
    <property type="nucleotide sequence ID" value="NC_022600.1"/>
</dbReference>
<organism evidence="1 2">
    <name type="scientific">Gloeobacter kilaueensis (strain ATCC BAA-2537 / CCAP 1431/1 / ULC 316 / JS1)</name>
    <dbReference type="NCBI Taxonomy" id="1183438"/>
    <lineage>
        <taxon>Bacteria</taxon>
        <taxon>Bacillati</taxon>
        <taxon>Cyanobacteriota</taxon>
        <taxon>Cyanophyceae</taxon>
        <taxon>Gloeobacterales</taxon>
        <taxon>Gloeobacteraceae</taxon>
        <taxon>Gloeobacter</taxon>
    </lineage>
</organism>
<dbReference type="Proteomes" id="UP000017396">
    <property type="component" value="Chromosome"/>
</dbReference>
<dbReference type="KEGG" id="glj:GKIL_0037"/>
<protein>
    <submittedName>
        <fullName evidence="1">Uncharacterized protein</fullName>
    </submittedName>
</protein>
<name>U5QF83_GLOK1</name>
<accession>U5QF83</accession>
<gene>
    <name evidence="1" type="ORF">GKIL_0037</name>
</gene>
<dbReference type="AlphaFoldDB" id="U5QF83"/>
<sequence length="50" mass="5805">MNIVHLRSLREYIDALAGIGKLPKHSSFTGSYPLELQQRVLANWPNYRFC</sequence>
<dbReference type="STRING" id="1183438.GKIL_0037"/>